<reference evidence="10 11" key="1">
    <citation type="submission" date="2021-03" db="EMBL/GenBank/DDBJ databases">
        <title>Tianweitania aestuarii sp. nov., isolated from a tidal flat.</title>
        <authorList>
            <person name="Park S."/>
            <person name="Yoon J.-H."/>
        </authorList>
    </citation>
    <scope>NUCLEOTIDE SEQUENCE [LARGE SCALE GENOMIC DNA]</scope>
    <source>
        <strain evidence="10 11">BSSL-BM11</strain>
    </source>
</reference>
<feature type="transmembrane region" description="Helical" evidence="8">
    <location>
        <begin position="86"/>
        <end position="114"/>
    </location>
</feature>
<keyword evidence="3 8" id="KW-0813">Transport</keyword>
<dbReference type="Proteomes" id="UP001297272">
    <property type="component" value="Unassembled WGS sequence"/>
</dbReference>
<evidence type="ECO:0000256" key="5">
    <source>
        <dbReference type="ARBA" id="ARBA00022692"/>
    </source>
</evidence>
<dbReference type="SUPFAM" id="SSF161098">
    <property type="entry name" value="MetI-like"/>
    <property type="match status" value="1"/>
</dbReference>
<dbReference type="PROSITE" id="PS50928">
    <property type="entry name" value="ABC_TM1"/>
    <property type="match status" value="1"/>
</dbReference>
<keyword evidence="4" id="KW-1003">Cell membrane</keyword>
<sequence>MPVLLLAPAVLLYLVFFVWPQLALLMLGFQDRGGAFTLDLYVRFLSDSYYLKLLWRTLVMGVATTMITILLGLPLAYLLARARSRWATLLLIITTFPLLVSAVVRSFGWMVLLYRNGFVSDLLQWLSLTDGPTQLMYTLPGTIIALAQVLLPIMVLSLYAVFRSIPPDLELAAMSLGARPTTALWLVTIKLAKGGIFSGSLLVFSMAISSFATPSLVGGPRAAVMATSIYDLTVTVLDWNFAAVQATVLLVAVLLLSLIYGRLLNGGGIKT</sequence>
<comment type="similarity">
    <text evidence="2">Belongs to the binding-protein-dependent transport system permease family. CysTW subfamily.</text>
</comment>
<evidence type="ECO:0000256" key="1">
    <source>
        <dbReference type="ARBA" id="ARBA00004651"/>
    </source>
</evidence>
<dbReference type="PANTHER" id="PTHR42929">
    <property type="entry name" value="INNER MEMBRANE ABC TRANSPORTER PERMEASE PROTEIN YDCU-RELATED-RELATED"/>
    <property type="match status" value="1"/>
</dbReference>
<dbReference type="PANTHER" id="PTHR42929:SF5">
    <property type="entry name" value="ABC TRANSPORTER PERMEASE PROTEIN"/>
    <property type="match status" value="1"/>
</dbReference>
<evidence type="ECO:0000256" key="7">
    <source>
        <dbReference type="ARBA" id="ARBA00023136"/>
    </source>
</evidence>
<keyword evidence="5 8" id="KW-0812">Transmembrane</keyword>
<dbReference type="InterPro" id="IPR000515">
    <property type="entry name" value="MetI-like"/>
</dbReference>
<comment type="caution">
    <text evidence="10">The sequence shown here is derived from an EMBL/GenBank/DDBJ whole genome shotgun (WGS) entry which is preliminary data.</text>
</comment>
<evidence type="ECO:0000256" key="6">
    <source>
        <dbReference type="ARBA" id="ARBA00022989"/>
    </source>
</evidence>
<evidence type="ECO:0000313" key="10">
    <source>
        <dbReference type="EMBL" id="MBS9721389.1"/>
    </source>
</evidence>
<dbReference type="CDD" id="cd06261">
    <property type="entry name" value="TM_PBP2"/>
    <property type="match status" value="1"/>
</dbReference>
<evidence type="ECO:0000259" key="9">
    <source>
        <dbReference type="PROSITE" id="PS50928"/>
    </source>
</evidence>
<evidence type="ECO:0000256" key="3">
    <source>
        <dbReference type="ARBA" id="ARBA00022448"/>
    </source>
</evidence>
<feature type="transmembrane region" description="Helical" evidence="8">
    <location>
        <begin position="183"/>
        <end position="208"/>
    </location>
</feature>
<evidence type="ECO:0000256" key="4">
    <source>
        <dbReference type="ARBA" id="ARBA00022475"/>
    </source>
</evidence>
<dbReference type="Pfam" id="PF00528">
    <property type="entry name" value="BPD_transp_1"/>
    <property type="match status" value="1"/>
</dbReference>
<accession>A0ABS5RWH7</accession>
<feature type="transmembrane region" description="Helical" evidence="8">
    <location>
        <begin position="134"/>
        <end position="162"/>
    </location>
</feature>
<evidence type="ECO:0000256" key="2">
    <source>
        <dbReference type="ARBA" id="ARBA00007069"/>
    </source>
</evidence>
<dbReference type="RefSeq" id="WP_213984990.1">
    <property type="nucleotide sequence ID" value="NZ_JAFMNX010000002.1"/>
</dbReference>
<name>A0ABS5RWH7_9HYPH</name>
<feature type="transmembrane region" description="Helical" evidence="8">
    <location>
        <begin position="53"/>
        <end position="79"/>
    </location>
</feature>
<keyword evidence="6 8" id="KW-1133">Transmembrane helix</keyword>
<dbReference type="InterPro" id="IPR035906">
    <property type="entry name" value="MetI-like_sf"/>
</dbReference>
<dbReference type="Gene3D" id="1.10.3720.10">
    <property type="entry name" value="MetI-like"/>
    <property type="match status" value="1"/>
</dbReference>
<feature type="transmembrane region" description="Helical" evidence="8">
    <location>
        <begin position="239"/>
        <end position="260"/>
    </location>
</feature>
<evidence type="ECO:0000313" key="11">
    <source>
        <dbReference type="Proteomes" id="UP001297272"/>
    </source>
</evidence>
<feature type="domain" description="ABC transmembrane type-1" evidence="9">
    <location>
        <begin position="54"/>
        <end position="260"/>
    </location>
</feature>
<proteinExistence type="inferred from homology"/>
<keyword evidence="7 8" id="KW-0472">Membrane</keyword>
<keyword evidence="11" id="KW-1185">Reference proteome</keyword>
<dbReference type="EMBL" id="JAFMNX010000002">
    <property type="protein sequence ID" value="MBS9721389.1"/>
    <property type="molecule type" value="Genomic_DNA"/>
</dbReference>
<evidence type="ECO:0000256" key="8">
    <source>
        <dbReference type="RuleBase" id="RU363032"/>
    </source>
</evidence>
<gene>
    <name evidence="10" type="ORF">JYU29_11885</name>
</gene>
<protein>
    <submittedName>
        <fullName evidence="10">ABC transporter permease</fullName>
    </submittedName>
</protein>
<organism evidence="10 11">
    <name type="scientific">Tianweitania aestuarii</name>
    <dbReference type="NCBI Taxonomy" id="2814886"/>
    <lineage>
        <taxon>Bacteria</taxon>
        <taxon>Pseudomonadati</taxon>
        <taxon>Pseudomonadota</taxon>
        <taxon>Alphaproteobacteria</taxon>
        <taxon>Hyphomicrobiales</taxon>
        <taxon>Phyllobacteriaceae</taxon>
        <taxon>Tianweitania</taxon>
    </lineage>
</organism>
<comment type="subcellular location">
    <subcellularLocation>
        <location evidence="1 8">Cell membrane</location>
        <topology evidence="1 8">Multi-pass membrane protein</topology>
    </subcellularLocation>
</comment>